<reference evidence="2 3" key="1">
    <citation type="submission" date="2016-11" db="EMBL/GenBank/DDBJ databases">
        <title>The macronuclear genome of Stentor coeruleus: a giant cell with tiny introns.</title>
        <authorList>
            <person name="Slabodnick M."/>
            <person name="Ruby J.G."/>
            <person name="Reiff S.B."/>
            <person name="Swart E.C."/>
            <person name="Gosai S."/>
            <person name="Prabakaran S."/>
            <person name="Witkowska E."/>
            <person name="Larue G.E."/>
            <person name="Fisher S."/>
            <person name="Freeman R.M."/>
            <person name="Gunawardena J."/>
            <person name="Chu W."/>
            <person name="Stover N.A."/>
            <person name="Gregory B.D."/>
            <person name="Nowacki M."/>
            <person name="Derisi J."/>
            <person name="Roy S.W."/>
            <person name="Marshall W.F."/>
            <person name="Sood P."/>
        </authorList>
    </citation>
    <scope>NUCLEOTIDE SEQUENCE [LARGE SCALE GENOMIC DNA]</scope>
    <source>
        <strain evidence="2">WM001</strain>
    </source>
</reference>
<proteinExistence type="predicted"/>
<evidence type="ECO:0000313" key="3">
    <source>
        <dbReference type="Proteomes" id="UP000187209"/>
    </source>
</evidence>
<feature type="coiled-coil region" evidence="1">
    <location>
        <begin position="319"/>
        <end position="489"/>
    </location>
</feature>
<dbReference type="PANTHER" id="PTHR45615:SF63">
    <property type="entry name" value="CHROMOSOME UNDETERMINED SCAFFOLD_10, WHOLE GENOME SHOTGUN SEQUENCE"/>
    <property type="match status" value="1"/>
</dbReference>
<feature type="coiled-coil region" evidence="1">
    <location>
        <begin position="117"/>
        <end position="186"/>
    </location>
</feature>
<keyword evidence="3" id="KW-1185">Reference proteome</keyword>
<sequence length="971" mass="111739">MASCLECDNKVLHISVLEFENTKTENEEIALSIQGFGDTKSQLDLALSEVEELKVCLAIKESQLESAYSQLDSIKLNLDSALSELSVTKTELNCARLMNSSKLKSGVTRSDSTTSEINSLKSQLTQGNNEIKSLKTELDIKICKIEELTSGLQSLQNIEKKLQFELQTLQDEEESLKIENSILRNELNSTKSKLFTTKQDLTKLQNDLLIKSQSLDQTPSTCILSLQGQDILSKENSVLQKDINELKILLEEEKNKKNNMITEIQLLKSKLISTTAELLEIKGHLDHTYTKGNNVSIIETKLLEFECSKADLIGTRAELVSSRSEVENLKAELNSLRARMLTEHTMAAELKAKNLQIIEFNMKIESLNKEINEIKGQDKEGNEVFEGKKGVREKAKSLSWVMDDTEKEILKLQEQVMRLNKMLEDMGEELEEAKTGAQEAEEVISNKNDEIDSFKSKIMLLNDQIDILNKELTEKKNDINIELNLIIDESIELAICQLINKDKDKEIQLLKASIHTLEYSLGSFKSTSRHSRNPSRDSINIDLGDYTLKAEIESLRSELEYTKKQLELARSNFILESPIEFLNLDPSHNICTQKIKYLEEELQNSHFEIEKSKNNLQTTIFDLETIQNALLSTINELQSSREEILSIRNELMNCQAELLLANSELFKTRNDLELAFLLVDSYKKGHEFDENPKYQEIITSLNKLEGENAALKAKVLHLENYFIIQAGYFENEIGKLLDIKDDKGKQDNQIRQILNMICKIKVNFNKIDEKIEVVVKENVIDEVIKKESQWLRMRVGKLENEVSMMMKKNEHLKEECEMLKKVNEELRITIIEDNISEASDVSDLNNTHKTVNFTSQIECLQAELEENLAKLRVKEKEIKEVQDKLMKERSDLKNDAEYLKSLTEELELEKENLVKERENVFAEKFKINAINKRLEDKNEILIEKEKEILLFRNKLEERERLVSIKEKGNRL</sequence>
<feature type="coiled-coil region" evidence="1">
    <location>
        <begin position="857"/>
        <end position="947"/>
    </location>
</feature>
<evidence type="ECO:0000313" key="2">
    <source>
        <dbReference type="EMBL" id="OMJ91189.1"/>
    </source>
</evidence>
<feature type="coiled-coil region" evidence="1">
    <location>
        <begin position="795"/>
        <end position="829"/>
    </location>
</feature>
<comment type="caution">
    <text evidence="2">The sequence shown here is derived from an EMBL/GenBank/DDBJ whole genome shotgun (WGS) entry which is preliminary data.</text>
</comment>
<dbReference type="PANTHER" id="PTHR45615">
    <property type="entry name" value="MYOSIN HEAVY CHAIN, NON-MUSCLE"/>
    <property type="match status" value="1"/>
</dbReference>
<feature type="coiled-coil region" evidence="1">
    <location>
        <begin position="552"/>
        <end position="657"/>
    </location>
</feature>
<gene>
    <name evidence="2" type="ORF">SteCoe_6256</name>
</gene>
<dbReference type="OrthoDB" id="2427280at2759"/>
<feature type="coiled-coil region" evidence="1">
    <location>
        <begin position="694"/>
        <end position="721"/>
    </location>
</feature>
<protein>
    <submittedName>
        <fullName evidence="2">Uncharacterized protein</fullName>
    </submittedName>
</protein>
<accession>A0A1R2CQA2</accession>
<organism evidence="2 3">
    <name type="scientific">Stentor coeruleus</name>
    <dbReference type="NCBI Taxonomy" id="5963"/>
    <lineage>
        <taxon>Eukaryota</taxon>
        <taxon>Sar</taxon>
        <taxon>Alveolata</taxon>
        <taxon>Ciliophora</taxon>
        <taxon>Postciliodesmatophora</taxon>
        <taxon>Heterotrichea</taxon>
        <taxon>Heterotrichida</taxon>
        <taxon>Stentoridae</taxon>
        <taxon>Stentor</taxon>
    </lineage>
</organism>
<keyword evidence="1" id="KW-0175">Coiled coil</keyword>
<dbReference type="EMBL" id="MPUH01000086">
    <property type="protein sequence ID" value="OMJ91189.1"/>
    <property type="molecule type" value="Genomic_DNA"/>
</dbReference>
<dbReference type="Proteomes" id="UP000187209">
    <property type="component" value="Unassembled WGS sequence"/>
</dbReference>
<dbReference type="AlphaFoldDB" id="A0A1R2CQA2"/>
<evidence type="ECO:0000256" key="1">
    <source>
        <dbReference type="SAM" id="Coils"/>
    </source>
</evidence>
<name>A0A1R2CQA2_9CILI</name>
<feature type="coiled-coil region" evidence="1">
    <location>
        <begin position="236"/>
        <end position="270"/>
    </location>
</feature>